<feature type="domain" description="Secretion system C-terminal sorting" evidence="3">
    <location>
        <begin position="591"/>
        <end position="660"/>
    </location>
</feature>
<sequence>MVISMLFMSGIALMDMKAAPDVAEEVIENSTPVAFPGAEGFGRFATGGRGGRIIYVTNLNNSGAGSFRQAVEVETGARIVVFNVSGIIELESRINIKNGSLTIAGQTAPGDGITLKNHEVYVGANNVIIRFLRFRMGDERQTENDAMWGRRQNTIIIDHCTMSWATDEASSFYDNNDFTMQWCLLSESLRISVHDKGKHGYLGIWGGKKASFHHNLMAHHDSRNPRFCGSRYSNLPDQELVDFRNNVIYNWGANSGYAGEGGSYNMVNNYYKPGPASSNRSRIFQPNPDNGSNAQPAGVWGVFYVHGNYMNQSTSVTTDNWVGIHPNPSSKNKEELKSYTEFDKGLVTTHSAQDAFDAVLAHAGASFKRDAIDERIARETSTGTYTYTGSNGSTNGLIDSQADVGGWPNYESLPARLDSDGDGMPDVWETQFDLDPNDATDGKGYDLNTMFTNVEVYLNSLVQHILDQKNEAGVANYADTYEVLAPGATLNSSGETTQVITGGDDINTFSFSWNHALSVEFTGLPAGLEIDIDENQKTGTISGRPAESGVFEYTVATIGAVIPAYASGSITVEGDVPNSLNSLQANQGLSVFPNPFNDHLSISSEFSEISAIDIYAYDGRLVQQVEVNAFSVNINSSDLNSGLYVLQVRFADGSRHAAKLIKE</sequence>
<dbReference type="STRING" id="1236989.JCM15548_12413"/>
<dbReference type="InterPro" id="IPR052063">
    <property type="entry name" value="Polysaccharide_Lyase_1"/>
</dbReference>
<dbReference type="PANTHER" id="PTHR42970:SF1">
    <property type="entry name" value="PECTATE LYASE C-RELATED"/>
    <property type="match status" value="1"/>
</dbReference>
<keyword evidence="5" id="KW-1185">Reference proteome</keyword>
<keyword evidence="1" id="KW-0479">Metal-binding</keyword>
<evidence type="ECO:0000259" key="3">
    <source>
        <dbReference type="Pfam" id="PF18962"/>
    </source>
</evidence>
<dbReference type="InterPro" id="IPR011050">
    <property type="entry name" value="Pectin_lyase_fold/virulence"/>
</dbReference>
<dbReference type="EMBL" id="BAZW01000019">
    <property type="protein sequence ID" value="GAO30160.1"/>
    <property type="molecule type" value="Genomic_DNA"/>
</dbReference>
<comment type="caution">
    <text evidence="4">The sequence shown here is derived from an EMBL/GenBank/DDBJ whole genome shotgun (WGS) entry which is preliminary data.</text>
</comment>
<dbReference type="SUPFAM" id="SSF51126">
    <property type="entry name" value="Pectin lyase-like"/>
    <property type="match status" value="1"/>
</dbReference>
<dbReference type="GO" id="GO:0046872">
    <property type="term" value="F:metal ion binding"/>
    <property type="evidence" value="ECO:0007669"/>
    <property type="project" value="UniProtKB-KW"/>
</dbReference>
<evidence type="ECO:0000313" key="4">
    <source>
        <dbReference type="EMBL" id="GAO30160.1"/>
    </source>
</evidence>
<proteinExistence type="predicted"/>
<organism evidence="4 5">
    <name type="scientific">Geofilum rubicundum JCM 15548</name>
    <dbReference type="NCBI Taxonomy" id="1236989"/>
    <lineage>
        <taxon>Bacteria</taxon>
        <taxon>Pseudomonadati</taxon>
        <taxon>Bacteroidota</taxon>
        <taxon>Bacteroidia</taxon>
        <taxon>Marinilabiliales</taxon>
        <taxon>Marinilabiliaceae</taxon>
        <taxon>Geofilum</taxon>
    </lineage>
</organism>
<dbReference type="InterPro" id="IPR013783">
    <property type="entry name" value="Ig-like_fold"/>
</dbReference>
<protein>
    <submittedName>
        <fullName evidence="4">Pectate lyase</fullName>
    </submittedName>
</protein>
<keyword evidence="2" id="KW-0325">Glycoprotein</keyword>
<evidence type="ECO:0000256" key="2">
    <source>
        <dbReference type="ARBA" id="ARBA00023180"/>
    </source>
</evidence>
<gene>
    <name evidence="4" type="ORF">JCM15548_12413</name>
</gene>
<dbReference type="PANTHER" id="PTHR42970">
    <property type="entry name" value="PECTATE LYASE C-RELATED"/>
    <property type="match status" value="1"/>
</dbReference>
<name>A0A0E9LZ57_9BACT</name>
<dbReference type="Gene3D" id="2.160.20.10">
    <property type="entry name" value="Single-stranded right-handed beta-helix, Pectin lyase-like"/>
    <property type="match status" value="1"/>
</dbReference>
<accession>A0A0E9LZ57</accession>
<dbReference type="GO" id="GO:0016829">
    <property type="term" value="F:lyase activity"/>
    <property type="evidence" value="ECO:0007669"/>
    <property type="project" value="UniProtKB-KW"/>
</dbReference>
<dbReference type="AlphaFoldDB" id="A0A0E9LZ57"/>
<dbReference type="InterPro" id="IPR012334">
    <property type="entry name" value="Pectin_lyas_fold"/>
</dbReference>
<dbReference type="Gene3D" id="2.60.40.10">
    <property type="entry name" value="Immunoglobulins"/>
    <property type="match status" value="1"/>
</dbReference>
<evidence type="ECO:0000313" key="5">
    <source>
        <dbReference type="Proteomes" id="UP000032900"/>
    </source>
</evidence>
<evidence type="ECO:0000256" key="1">
    <source>
        <dbReference type="ARBA" id="ARBA00022723"/>
    </source>
</evidence>
<dbReference type="Proteomes" id="UP000032900">
    <property type="component" value="Unassembled WGS sequence"/>
</dbReference>
<dbReference type="InterPro" id="IPR026444">
    <property type="entry name" value="Secre_tail"/>
</dbReference>
<reference evidence="4 5" key="1">
    <citation type="journal article" date="2015" name="Microbes Environ.">
        <title>Distribution and evolution of nitrogen fixation genes in the phylum bacteroidetes.</title>
        <authorList>
            <person name="Inoue J."/>
            <person name="Oshima K."/>
            <person name="Suda W."/>
            <person name="Sakamoto M."/>
            <person name="Iino T."/>
            <person name="Noda S."/>
            <person name="Hongoh Y."/>
            <person name="Hattori M."/>
            <person name="Ohkuma M."/>
        </authorList>
    </citation>
    <scope>NUCLEOTIDE SEQUENCE [LARGE SCALE GENOMIC DNA]</scope>
    <source>
        <strain evidence="4">JCM 15548</strain>
    </source>
</reference>
<dbReference type="Pfam" id="PF18962">
    <property type="entry name" value="Por_Secre_tail"/>
    <property type="match status" value="1"/>
</dbReference>
<dbReference type="NCBIfam" id="TIGR04183">
    <property type="entry name" value="Por_Secre_tail"/>
    <property type="match status" value="1"/>
</dbReference>
<keyword evidence="4" id="KW-0456">Lyase</keyword>